<comment type="caution">
    <text evidence="2">The sequence shown here is derived from an EMBL/GenBank/DDBJ whole genome shotgun (WGS) entry which is preliminary data.</text>
</comment>
<feature type="compositionally biased region" description="Basic and acidic residues" evidence="1">
    <location>
        <begin position="59"/>
        <end position="69"/>
    </location>
</feature>
<name>A0A6D2IAG8_9BRAS</name>
<keyword evidence="3" id="KW-1185">Reference proteome</keyword>
<protein>
    <submittedName>
        <fullName evidence="2">Uncharacterized protein</fullName>
    </submittedName>
</protein>
<gene>
    <name evidence="2" type="ORF">MERR_LOCUS10795</name>
</gene>
<evidence type="ECO:0000313" key="2">
    <source>
        <dbReference type="EMBL" id="CAA7023560.1"/>
    </source>
</evidence>
<organism evidence="2 3">
    <name type="scientific">Microthlaspi erraticum</name>
    <dbReference type="NCBI Taxonomy" id="1685480"/>
    <lineage>
        <taxon>Eukaryota</taxon>
        <taxon>Viridiplantae</taxon>
        <taxon>Streptophyta</taxon>
        <taxon>Embryophyta</taxon>
        <taxon>Tracheophyta</taxon>
        <taxon>Spermatophyta</taxon>
        <taxon>Magnoliopsida</taxon>
        <taxon>eudicotyledons</taxon>
        <taxon>Gunneridae</taxon>
        <taxon>Pentapetalae</taxon>
        <taxon>rosids</taxon>
        <taxon>malvids</taxon>
        <taxon>Brassicales</taxon>
        <taxon>Brassicaceae</taxon>
        <taxon>Coluteocarpeae</taxon>
        <taxon>Microthlaspi</taxon>
    </lineage>
</organism>
<evidence type="ECO:0000313" key="3">
    <source>
        <dbReference type="Proteomes" id="UP000467841"/>
    </source>
</evidence>
<dbReference type="AlphaFoldDB" id="A0A6D2IAG8"/>
<dbReference type="Proteomes" id="UP000467841">
    <property type="component" value="Unassembled WGS sequence"/>
</dbReference>
<dbReference type="EMBL" id="CACVBM020000788">
    <property type="protein sequence ID" value="CAA7023560.1"/>
    <property type="molecule type" value="Genomic_DNA"/>
</dbReference>
<feature type="region of interest" description="Disordered" evidence="1">
    <location>
        <begin position="54"/>
        <end position="74"/>
    </location>
</feature>
<reference evidence="2" key="1">
    <citation type="submission" date="2020-01" db="EMBL/GenBank/DDBJ databases">
        <authorList>
            <person name="Mishra B."/>
        </authorList>
    </citation>
    <scope>NUCLEOTIDE SEQUENCE [LARGE SCALE GENOMIC DNA]</scope>
</reference>
<accession>A0A6D2IAG8</accession>
<evidence type="ECO:0000256" key="1">
    <source>
        <dbReference type="SAM" id="MobiDB-lite"/>
    </source>
</evidence>
<proteinExistence type="predicted"/>
<sequence>MVNTLNSSSVGSNPRKLFTNALLRLHFGKGNNCPVLGRRALTLRCREEVELTVFSEGEQEPRTSQRHGQESSVKYGPRSVEFQSFDTHRLLATDFPGNLKRISVMRSVEIVSEFSSLHSLMRSKLEICVGKRLDYPQRSTPSAVFSWLIQGKKNGSRLRNNNKTNVFCSK</sequence>